<dbReference type="PANTHER" id="PTHR12385:SF14">
    <property type="entry name" value="CHOLINE TRANSPORTER-LIKE 2"/>
    <property type="match status" value="1"/>
</dbReference>
<comment type="subcellular location">
    <subcellularLocation>
        <location evidence="7">Cell membrane</location>
        <topology evidence="7">Multi-pass membrane protein</topology>
    </subcellularLocation>
    <subcellularLocation>
        <location evidence="1">Membrane</location>
        <topology evidence="1">Multi-pass membrane protein</topology>
    </subcellularLocation>
</comment>
<dbReference type="InterPro" id="IPR007603">
    <property type="entry name" value="Choline_transptr-like"/>
</dbReference>
<keyword evidence="5 7" id="KW-0472">Membrane</keyword>
<evidence type="ECO:0000256" key="7">
    <source>
        <dbReference type="RuleBase" id="RU368066"/>
    </source>
</evidence>
<evidence type="ECO:0000256" key="5">
    <source>
        <dbReference type="ARBA" id="ARBA00023136"/>
    </source>
</evidence>
<dbReference type="PANTHER" id="PTHR12385">
    <property type="entry name" value="CHOLINE TRANSPORTER-LIKE (SLC FAMILY 44)"/>
    <property type="match status" value="1"/>
</dbReference>
<feature type="transmembrane region" description="Helical" evidence="7">
    <location>
        <begin position="74"/>
        <end position="94"/>
    </location>
</feature>
<evidence type="ECO:0000256" key="2">
    <source>
        <dbReference type="ARBA" id="ARBA00007168"/>
    </source>
</evidence>
<organism evidence="8 9">
    <name type="scientific">Phytophthora palmivora</name>
    <dbReference type="NCBI Taxonomy" id="4796"/>
    <lineage>
        <taxon>Eukaryota</taxon>
        <taxon>Sar</taxon>
        <taxon>Stramenopiles</taxon>
        <taxon>Oomycota</taxon>
        <taxon>Peronosporomycetes</taxon>
        <taxon>Peronosporales</taxon>
        <taxon>Peronosporaceae</taxon>
        <taxon>Phytophthora</taxon>
    </lineage>
</organism>
<proteinExistence type="inferred from homology"/>
<evidence type="ECO:0000313" key="8">
    <source>
        <dbReference type="EMBL" id="POM62985.1"/>
    </source>
</evidence>
<sequence>MKGHSFCSSAKYAIKILLCNIAQVGAISTVTFLLMSAGKVAVALSCAIAAFVYLEKNNDDYGVGGAHELSSPLAPILLALLLGWFVASTLLGVYEMAIDTILLCFCEDKELNKATGQYFMSDSLKKFVASVPVSNKTDNTESPSPTDI</sequence>
<comment type="caution">
    <text evidence="8">The sequence shown here is derived from an EMBL/GenBank/DDBJ whole genome shotgun (WGS) entry which is preliminary data.</text>
</comment>
<dbReference type="GO" id="GO:0022857">
    <property type="term" value="F:transmembrane transporter activity"/>
    <property type="evidence" value="ECO:0007669"/>
    <property type="project" value="UniProtKB-UniRule"/>
</dbReference>
<dbReference type="EMBL" id="NCKW01015475">
    <property type="protein sequence ID" value="POM62985.1"/>
    <property type="molecule type" value="Genomic_DNA"/>
</dbReference>
<comment type="caution">
    <text evidence="7">Lacks conserved residue(s) required for the propagation of feature annotation.</text>
</comment>
<name>A0A2P4XBT0_9STRA</name>
<comment type="function">
    <text evidence="7">Choline transporter.</text>
</comment>
<accession>A0A2P4XBT0</accession>
<evidence type="ECO:0000313" key="9">
    <source>
        <dbReference type="Proteomes" id="UP000237271"/>
    </source>
</evidence>
<evidence type="ECO:0000256" key="1">
    <source>
        <dbReference type="ARBA" id="ARBA00004141"/>
    </source>
</evidence>
<evidence type="ECO:0000256" key="3">
    <source>
        <dbReference type="ARBA" id="ARBA00022692"/>
    </source>
</evidence>
<dbReference type="AlphaFoldDB" id="A0A2P4XBT0"/>
<dbReference type="Proteomes" id="UP000237271">
    <property type="component" value="Unassembled WGS sequence"/>
</dbReference>
<protein>
    <recommendedName>
        <fullName evidence="7">Choline transporter-like protein</fullName>
    </recommendedName>
</protein>
<dbReference type="OrthoDB" id="420519at2759"/>
<keyword evidence="9" id="KW-1185">Reference proteome</keyword>
<dbReference type="Pfam" id="PF04515">
    <property type="entry name" value="Choline_transpo"/>
    <property type="match status" value="1"/>
</dbReference>
<keyword evidence="4 7" id="KW-1133">Transmembrane helix</keyword>
<comment type="similarity">
    <text evidence="2 7">Belongs to the CTL (choline transporter-like) family.</text>
</comment>
<dbReference type="GO" id="GO:0005886">
    <property type="term" value="C:plasma membrane"/>
    <property type="evidence" value="ECO:0007669"/>
    <property type="project" value="UniProtKB-SubCell"/>
</dbReference>
<feature type="transmembrane region" description="Helical" evidence="7">
    <location>
        <begin position="21"/>
        <end position="54"/>
    </location>
</feature>
<keyword evidence="3 7" id="KW-0812">Transmembrane</keyword>
<gene>
    <name evidence="8" type="ORF">PHPALM_27792</name>
</gene>
<keyword evidence="6" id="KW-0325">Glycoprotein</keyword>
<reference evidence="8 9" key="1">
    <citation type="journal article" date="2017" name="Genome Biol. Evol.">
        <title>Phytophthora megakarya and P. palmivora, closely related causal agents of cacao black pod rot, underwent increases in genome sizes and gene numbers by different mechanisms.</title>
        <authorList>
            <person name="Ali S.S."/>
            <person name="Shao J."/>
            <person name="Lary D.J."/>
            <person name="Kronmiller B."/>
            <person name="Shen D."/>
            <person name="Strem M.D."/>
            <person name="Amoako-Attah I."/>
            <person name="Akrofi A.Y."/>
            <person name="Begoude B.A."/>
            <person name="Ten Hoopen G.M."/>
            <person name="Coulibaly K."/>
            <person name="Kebe B.I."/>
            <person name="Melnick R.L."/>
            <person name="Guiltinan M.J."/>
            <person name="Tyler B.M."/>
            <person name="Meinhardt L.W."/>
            <person name="Bailey B.A."/>
        </authorList>
    </citation>
    <scope>NUCLEOTIDE SEQUENCE [LARGE SCALE GENOMIC DNA]</scope>
    <source>
        <strain evidence="9">sbr112.9</strain>
    </source>
</reference>
<evidence type="ECO:0000256" key="4">
    <source>
        <dbReference type="ARBA" id="ARBA00022989"/>
    </source>
</evidence>
<evidence type="ECO:0000256" key="6">
    <source>
        <dbReference type="ARBA" id="ARBA00023180"/>
    </source>
</evidence>